<sequence length="290" mass="32589">MKLSQLGFFCAVVEHGTIAAAAAQLHCVPSNITARLRELETQLGVVLFNRENNRLLVTPEGRLVYRKAKQLLDLAAETRSLFSTDSMPGVLRVGALDVALANHLPPLLVRYRLEAPGVELHIRPEHSLLLERLLMDGELDLILTDGPIEHPLLESRLAFRERLLRVVPKAFSSPTPEDLAGLELYVFGRTCHYRQQVDNWLERSGIQPRAILEIESYPSIFACIAQEIGFACVPESYIDRFASQADTFQADHVPSLDSSDIYFVWRKNQQSPLIKNFIEAIDNHQGKGNV</sequence>
<evidence type="ECO:0000313" key="5">
    <source>
        <dbReference type="EMBL" id="POG02448.1"/>
    </source>
</evidence>
<keyword evidence="2" id="KW-0805">Transcription regulation</keyword>
<dbReference type="RefSeq" id="WP_021782318.1">
    <property type="nucleotide sequence ID" value="NZ_CP047152.1"/>
</dbReference>
<name>A0A1X1A981_PSEPU</name>
<evidence type="ECO:0000256" key="2">
    <source>
        <dbReference type="ARBA" id="ARBA00023015"/>
    </source>
</evidence>
<accession>A0A1X1A981</accession>
<dbReference type="InterPro" id="IPR036388">
    <property type="entry name" value="WH-like_DNA-bd_sf"/>
</dbReference>
<organism evidence="5 6">
    <name type="scientific">Pseudomonas putida</name>
    <name type="common">Arthrobacter siderocapsulatus</name>
    <dbReference type="NCBI Taxonomy" id="303"/>
    <lineage>
        <taxon>Bacteria</taxon>
        <taxon>Pseudomonadati</taxon>
        <taxon>Pseudomonadota</taxon>
        <taxon>Gammaproteobacteria</taxon>
        <taxon>Pseudomonadales</taxon>
        <taxon>Pseudomonadaceae</taxon>
        <taxon>Pseudomonas</taxon>
    </lineage>
</organism>
<comment type="caution">
    <text evidence="5">The sequence shown here is derived from an EMBL/GenBank/DDBJ whole genome shotgun (WGS) entry which is preliminary data.</text>
</comment>
<dbReference type="PROSITE" id="PS50931">
    <property type="entry name" value="HTH_LYSR"/>
    <property type="match status" value="1"/>
</dbReference>
<dbReference type="PANTHER" id="PTHR30126">
    <property type="entry name" value="HTH-TYPE TRANSCRIPTIONAL REGULATOR"/>
    <property type="match status" value="1"/>
</dbReference>
<gene>
    <name evidence="5" type="ORF">BGP82_14040</name>
</gene>
<keyword evidence="4" id="KW-0804">Transcription</keyword>
<dbReference type="PANTHER" id="PTHR30126:SF40">
    <property type="entry name" value="HTH-TYPE TRANSCRIPTIONAL REGULATOR GLTR"/>
    <property type="match status" value="1"/>
</dbReference>
<dbReference type="EMBL" id="MING01000083">
    <property type="protein sequence ID" value="POG02448.1"/>
    <property type="molecule type" value="Genomic_DNA"/>
</dbReference>
<dbReference type="Gene3D" id="1.10.10.10">
    <property type="entry name" value="Winged helix-like DNA-binding domain superfamily/Winged helix DNA-binding domain"/>
    <property type="match status" value="1"/>
</dbReference>
<evidence type="ECO:0000256" key="3">
    <source>
        <dbReference type="ARBA" id="ARBA00023125"/>
    </source>
</evidence>
<evidence type="ECO:0000313" key="6">
    <source>
        <dbReference type="Proteomes" id="UP000237378"/>
    </source>
</evidence>
<dbReference type="AlphaFoldDB" id="A0A1X1A981"/>
<dbReference type="FunFam" id="1.10.10.10:FF:000001">
    <property type="entry name" value="LysR family transcriptional regulator"/>
    <property type="match status" value="1"/>
</dbReference>
<dbReference type="Proteomes" id="UP000237378">
    <property type="component" value="Unassembled WGS sequence"/>
</dbReference>
<proteinExistence type="inferred from homology"/>
<dbReference type="Pfam" id="PF00126">
    <property type="entry name" value="HTH_1"/>
    <property type="match status" value="1"/>
</dbReference>
<dbReference type="SUPFAM" id="SSF53850">
    <property type="entry name" value="Periplasmic binding protein-like II"/>
    <property type="match status" value="1"/>
</dbReference>
<reference evidence="5 6" key="2">
    <citation type="submission" date="2018-03" db="EMBL/GenBank/DDBJ databases">
        <title>Draft genome of Pseudomonas putida strain KH-18-2.</title>
        <authorList>
            <person name="Yoshizawa S."/>
            <person name="Khan N.H."/>
            <person name="Nishimura M."/>
            <person name="Chiura H.X."/>
            <person name="Ogura Y."/>
            <person name="Hayashi T."/>
            <person name="Kogure K."/>
        </authorList>
    </citation>
    <scope>NUCLEOTIDE SEQUENCE [LARGE SCALE GENOMIC DNA]</scope>
    <source>
        <strain evidence="5 6">KH-18-2</strain>
    </source>
</reference>
<dbReference type="InterPro" id="IPR036390">
    <property type="entry name" value="WH_DNA-bd_sf"/>
</dbReference>
<evidence type="ECO:0000256" key="4">
    <source>
        <dbReference type="ARBA" id="ARBA00023163"/>
    </source>
</evidence>
<dbReference type="InterPro" id="IPR000847">
    <property type="entry name" value="LysR_HTH_N"/>
</dbReference>
<protein>
    <submittedName>
        <fullName evidence="5">LysR family transcriptional regulator</fullName>
    </submittedName>
</protein>
<dbReference type="GO" id="GO:0003700">
    <property type="term" value="F:DNA-binding transcription factor activity"/>
    <property type="evidence" value="ECO:0007669"/>
    <property type="project" value="InterPro"/>
</dbReference>
<dbReference type="SUPFAM" id="SSF46785">
    <property type="entry name" value="Winged helix' DNA-binding domain"/>
    <property type="match status" value="1"/>
</dbReference>
<dbReference type="InterPro" id="IPR005119">
    <property type="entry name" value="LysR_subst-bd"/>
</dbReference>
<comment type="similarity">
    <text evidence="1">Belongs to the LysR transcriptional regulatory family.</text>
</comment>
<reference evidence="5 6" key="1">
    <citation type="submission" date="2016-08" db="EMBL/GenBank/DDBJ databases">
        <authorList>
            <person name="Seilhamer J.J."/>
        </authorList>
    </citation>
    <scope>NUCLEOTIDE SEQUENCE [LARGE SCALE GENOMIC DNA]</scope>
    <source>
        <strain evidence="5 6">KH-18-2</strain>
    </source>
</reference>
<evidence type="ECO:0000256" key="1">
    <source>
        <dbReference type="ARBA" id="ARBA00009437"/>
    </source>
</evidence>
<dbReference type="Pfam" id="PF03466">
    <property type="entry name" value="LysR_substrate"/>
    <property type="match status" value="1"/>
</dbReference>
<dbReference type="GO" id="GO:0000976">
    <property type="term" value="F:transcription cis-regulatory region binding"/>
    <property type="evidence" value="ECO:0007669"/>
    <property type="project" value="TreeGrafter"/>
</dbReference>
<keyword evidence="3" id="KW-0238">DNA-binding</keyword>
<dbReference type="Gene3D" id="3.40.190.290">
    <property type="match status" value="1"/>
</dbReference>